<dbReference type="Gene3D" id="2.30.30.240">
    <property type="entry name" value="PRC-barrel domain"/>
    <property type="match status" value="1"/>
</dbReference>
<accession>A0ABQ3J2J1</accession>
<reference evidence="4" key="1">
    <citation type="journal article" date="2019" name="Int. J. Syst. Evol. Microbiol.">
        <title>The Global Catalogue of Microorganisms (GCM) 10K type strain sequencing project: providing services to taxonomists for standard genome sequencing and annotation.</title>
        <authorList>
            <consortium name="The Broad Institute Genomics Platform"/>
            <consortium name="The Broad Institute Genome Sequencing Center for Infectious Disease"/>
            <person name="Wu L."/>
            <person name="Ma J."/>
        </authorList>
    </citation>
    <scope>NUCLEOTIDE SEQUENCE [LARGE SCALE GENOMIC DNA]</scope>
    <source>
        <strain evidence="4">KCTC 42443</strain>
    </source>
</reference>
<protein>
    <recommendedName>
        <fullName evidence="5">PRC-barrel domain-containing protein</fullName>
    </recommendedName>
</protein>
<feature type="compositionally biased region" description="Acidic residues" evidence="1">
    <location>
        <begin position="178"/>
        <end position="207"/>
    </location>
</feature>
<dbReference type="SUPFAM" id="SSF50346">
    <property type="entry name" value="PRC-barrel domain"/>
    <property type="match status" value="1"/>
</dbReference>
<evidence type="ECO:0000313" key="4">
    <source>
        <dbReference type="Proteomes" id="UP000609802"/>
    </source>
</evidence>
<evidence type="ECO:0000256" key="1">
    <source>
        <dbReference type="SAM" id="MobiDB-lite"/>
    </source>
</evidence>
<feature type="compositionally biased region" description="Low complexity" evidence="1">
    <location>
        <begin position="160"/>
        <end position="177"/>
    </location>
</feature>
<evidence type="ECO:0000256" key="2">
    <source>
        <dbReference type="SAM" id="SignalP"/>
    </source>
</evidence>
<evidence type="ECO:0008006" key="5">
    <source>
        <dbReference type="Google" id="ProtNLM"/>
    </source>
</evidence>
<dbReference type="InterPro" id="IPR011033">
    <property type="entry name" value="PRC_barrel-like_sf"/>
</dbReference>
<feature type="compositionally biased region" description="Low complexity" evidence="1">
    <location>
        <begin position="208"/>
        <end position="220"/>
    </location>
</feature>
<keyword evidence="2" id="KW-0732">Signal</keyword>
<feature type="region of interest" description="Disordered" evidence="1">
    <location>
        <begin position="153"/>
        <end position="220"/>
    </location>
</feature>
<gene>
    <name evidence="3" type="ORF">GCM10016455_24120</name>
</gene>
<sequence>MKRKHFLMSTAVAMMIAGGAVAQDTATPETGTATTGADTAVVEPMFTSLGDMTVADMIGMFAYDPEGERISEVDYVIMGANGPEVVLGIGGFLGLGEYTVALPLTEFELGDDGATLRLGTDKETLKTYPEFDESTAENLPGETSIGSLLAQAEGGASGDATMTEESATTTEEGAADTVTDEAATEESSETEEGAATEEGAMSEEGEATGEATTEEGTTTQ</sequence>
<organism evidence="3 4">
    <name type="scientific">Aliiroseovarius zhejiangensis</name>
    <dbReference type="NCBI Taxonomy" id="1632025"/>
    <lineage>
        <taxon>Bacteria</taxon>
        <taxon>Pseudomonadati</taxon>
        <taxon>Pseudomonadota</taxon>
        <taxon>Alphaproteobacteria</taxon>
        <taxon>Rhodobacterales</taxon>
        <taxon>Paracoccaceae</taxon>
        <taxon>Aliiroseovarius</taxon>
    </lineage>
</organism>
<keyword evidence="4" id="KW-1185">Reference proteome</keyword>
<name>A0ABQ3J2J1_9RHOB</name>
<dbReference type="Proteomes" id="UP000609802">
    <property type="component" value="Unassembled WGS sequence"/>
</dbReference>
<evidence type="ECO:0000313" key="3">
    <source>
        <dbReference type="EMBL" id="GHF02205.1"/>
    </source>
</evidence>
<dbReference type="RefSeq" id="WP_191286792.1">
    <property type="nucleotide sequence ID" value="NZ_BNCH01000005.1"/>
</dbReference>
<feature type="chain" id="PRO_5047124619" description="PRC-barrel domain-containing protein" evidence="2">
    <location>
        <begin position="23"/>
        <end position="220"/>
    </location>
</feature>
<dbReference type="EMBL" id="BNCH01000005">
    <property type="protein sequence ID" value="GHF02205.1"/>
    <property type="molecule type" value="Genomic_DNA"/>
</dbReference>
<feature type="signal peptide" evidence="2">
    <location>
        <begin position="1"/>
        <end position="22"/>
    </location>
</feature>
<comment type="caution">
    <text evidence="3">The sequence shown here is derived from an EMBL/GenBank/DDBJ whole genome shotgun (WGS) entry which is preliminary data.</text>
</comment>
<proteinExistence type="predicted"/>